<accession>A0AAD7BNT7</accession>
<reference evidence="2" key="1">
    <citation type="submission" date="2023-03" db="EMBL/GenBank/DDBJ databases">
        <title>Massive genome expansion in bonnet fungi (Mycena s.s.) driven by repeated elements and novel gene families across ecological guilds.</title>
        <authorList>
            <consortium name="Lawrence Berkeley National Laboratory"/>
            <person name="Harder C.B."/>
            <person name="Miyauchi S."/>
            <person name="Viragh M."/>
            <person name="Kuo A."/>
            <person name="Thoen E."/>
            <person name="Andreopoulos B."/>
            <person name="Lu D."/>
            <person name="Skrede I."/>
            <person name="Drula E."/>
            <person name="Henrissat B."/>
            <person name="Morin E."/>
            <person name="Kohler A."/>
            <person name="Barry K."/>
            <person name="LaButti K."/>
            <person name="Morin E."/>
            <person name="Salamov A."/>
            <person name="Lipzen A."/>
            <person name="Mereny Z."/>
            <person name="Hegedus B."/>
            <person name="Baldrian P."/>
            <person name="Stursova M."/>
            <person name="Weitz H."/>
            <person name="Taylor A."/>
            <person name="Grigoriev I.V."/>
            <person name="Nagy L.G."/>
            <person name="Martin F."/>
            <person name="Kauserud H."/>
        </authorList>
    </citation>
    <scope>NUCLEOTIDE SEQUENCE</scope>
    <source>
        <strain evidence="2">9284</strain>
    </source>
</reference>
<proteinExistence type="predicted"/>
<feature type="region of interest" description="Disordered" evidence="1">
    <location>
        <begin position="85"/>
        <end position="153"/>
    </location>
</feature>
<dbReference type="Proteomes" id="UP001221142">
    <property type="component" value="Unassembled WGS sequence"/>
</dbReference>
<dbReference type="EMBL" id="JARKIF010000012">
    <property type="protein sequence ID" value="KAJ7626014.1"/>
    <property type="molecule type" value="Genomic_DNA"/>
</dbReference>
<comment type="caution">
    <text evidence="2">The sequence shown here is derived from an EMBL/GenBank/DDBJ whole genome shotgun (WGS) entry which is preliminary data.</text>
</comment>
<keyword evidence="3" id="KW-1185">Reference proteome</keyword>
<name>A0AAD7BNT7_9AGAR</name>
<organism evidence="2 3">
    <name type="scientific">Roridomyces roridus</name>
    <dbReference type="NCBI Taxonomy" id="1738132"/>
    <lineage>
        <taxon>Eukaryota</taxon>
        <taxon>Fungi</taxon>
        <taxon>Dikarya</taxon>
        <taxon>Basidiomycota</taxon>
        <taxon>Agaricomycotina</taxon>
        <taxon>Agaricomycetes</taxon>
        <taxon>Agaricomycetidae</taxon>
        <taxon>Agaricales</taxon>
        <taxon>Marasmiineae</taxon>
        <taxon>Mycenaceae</taxon>
        <taxon>Roridomyces</taxon>
    </lineage>
</organism>
<evidence type="ECO:0000313" key="3">
    <source>
        <dbReference type="Proteomes" id="UP001221142"/>
    </source>
</evidence>
<evidence type="ECO:0000256" key="1">
    <source>
        <dbReference type="SAM" id="MobiDB-lite"/>
    </source>
</evidence>
<feature type="compositionally biased region" description="Basic residues" evidence="1">
    <location>
        <begin position="100"/>
        <end position="115"/>
    </location>
</feature>
<protein>
    <submittedName>
        <fullName evidence="2">Uncharacterized protein</fullName>
    </submittedName>
</protein>
<sequence>MTKTQNSTKKPAMTMLARRVASAKYRENNVETLREKARLRMERYATIFPPPCKGPHTLRTISFSHREKVCQDPDLLEKERARAREASRKYRASHADTLAHKQRIRPPSRKKHGHRAWLERSEKLKAHRREAAEQEEWRRYEEEFRQRERAQGE</sequence>
<feature type="compositionally biased region" description="Basic and acidic residues" evidence="1">
    <location>
        <begin position="116"/>
        <end position="153"/>
    </location>
</feature>
<gene>
    <name evidence="2" type="ORF">FB45DRAFT_1030331</name>
</gene>
<evidence type="ECO:0000313" key="2">
    <source>
        <dbReference type="EMBL" id="KAJ7626014.1"/>
    </source>
</evidence>
<feature type="compositionally biased region" description="Basic and acidic residues" evidence="1">
    <location>
        <begin position="85"/>
        <end position="99"/>
    </location>
</feature>
<dbReference type="AlphaFoldDB" id="A0AAD7BNT7"/>